<protein>
    <submittedName>
        <fullName evidence="3">NADPH:quinone oxidoreductase family protein</fullName>
    </submittedName>
</protein>
<dbReference type="InterPro" id="IPR051397">
    <property type="entry name" value="Zn-ADH-like_protein"/>
</dbReference>
<reference evidence="3 4" key="1">
    <citation type="submission" date="2019-03" db="EMBL/GenBank/DDBJ databases">
        <title>Paracraurococcus aquatilis NE82 genome sequence.</title>
        <authorList>
            <person name="Zhao Y."/>
            <person name="Du Z."/>
        </authorList>
    </citation>
    <scope>NUCLEOTIDE SEQUENCE [LARGE SCALE GENOMIC DNA]</scope>
    <source>
        <strain evidence="3 4">NE82</strain>
    </source>
</reference>
<name>A0A4R4DEL7_9PROT</name>
<dbReference type="Gene3D" id="3.40.50.720">
    <property type="entry name" value="NAD(P)-binding Rossmann-like Domain"/>
    <property type="match status" value="1"/>
</dbReference>
<dbReference type="Proteomes" id="UP000295023">
    <property type="component" value="Unassembled WGS sequence"/>
</dbReference>
<dbReference type="Pfam" id="PF08240">
    <property type="entry name" value="ADH_N"/>
    <property type="match status" value="1"/>
</dbReference>
<dbReference type="OrthoDB" id="4190732at2"/>
<evidence type="ECO:0000259" key="2">
    <source>
        <dbReference type="SMART" id="SM00829"/>
    </source>
</evidence>
<evidence type="ECO:0000256" key="1">
    <source>
        <dbReference type="SAM" id="MobiDB-lite"/>
    </source>
</evidence>
<dbReference type="InterPro" id="IPR011032">
    <property type="entry name" value="GroES-like_sf"/>
</dbReference>
<evidence type="ECO:0000313" key="3">
    <source>
        <dbReference type="EMBL" id="TCZ57829.1"/>
    </source>
</evidence>
<accession>A0A4R4DEL7</accession>
<dbReference type="SMART" id="SM00829">
    <property type="entry name" value="PKS_ER"/>
    <property type="match status" value="1"/>
</dbReference>
<feature type="domain" description="Enoyl reductase (ER)" evidence="2">
    <location>
        <begin position="44"/>
        <end position="363"/>
    </location>
</feature>
<comment type="caution">
    <text evidence="3">The sequence shown here is derived from an EMBL/GenBank/DDBJ whole genome shotgun (WGS) entry which is preliminary data.</text>
</comment>
<keyword evidence="4" id="KW-1185">Reference proteome</keyword>
<feature type="region of interest" description="Disordered" evidence="1">
    <location>
        <begin position="1"/>
        <end position="29"/>
    </location>
</feature>
<dbReference type="PANTHER" id="PTHR43677">
    <property type="entry name" value="SHORT-CHAIN DEHYDROGENASE/REDUCTASE"/>
    <property type="match status" value="1"/>
</dbReference>
<dbReference type="EMBL" id="SKBM01000018">
    <property type="protein sequence ID" value="TCZ57829.1"/>
    <property type="molecule type" value="Genomic_DNA"/>
</dbReference>
<evidence type="ECO:0000313" key="4">
    <source>
        <dbReference type="Proteomes" id="UP000295023"/>
    </source>
</evidence>
<dbReference type="GO" id="GO:0016491">
    <property type="term" value="F:oxidoreductase activity"/>
    <property type="evidence" value="ECO:0007669"/>
    <property type="project" value="InterPro"/>
</dbReference>
<feature type="compositionally biased region" description="Basic and acidic residues" evidence="1">
    <location>
        <begin position="18"/>
        <end position="27"/>
    </location>
</feature>
<gene>
    <name evidence="3" type="ORF">EXY23_17865</name>
</gene>
<dbReference type="InterPro" id="IPR036291">
    <property type="entry name" value="NAD(P)-bd_dom_sf"/>
</dbReference>
<dbReference type="InterPro" id="IPR020843">
    <property type="entry name" value="ER"/>
</dbReference>
<dbReference type="InterPro" id="IPR013149">
    <property type="entry name" value="ADH-like_C"/>
</dbReference>
<sequence>MTFPLRVPAPILPGTAARGRDDGHDDPPAQDARLMRALVCESWREFDALELKDVPPPPLRPGGVRIRVEAAGVSFATQLVVAGKYQRKPPLPFTPGTEIAGTVIESAPDVPDPLPPGTRVFAVLDWGGLAEEAVADSIHVVPIPDGLPLAPAVAMPISYPTAGAALLWRARLEPGQWVLVHGAAAGVGLAGVEIARALGARVIARCGAAKRQVPESRGADLVLDSAQPFRDAVREATGGAGVAAVLDTLGGPVFDDNLRCLGDGGVLVTVGFAAGGIPTLPINLLLLKNIAVAGLNWGTYVGWSPGDNRHLHAPRARALWGQLVEWWAAGALRPEVHAGFPLSRFREAMAEVRGRHAVGRVVLRPGEDA</sequence>
<organism evidence="3 4">
    <name type="scientific">Roseicella aquatilis</name>
    <dbReference type="NCBI Taxonomy" id="2527868"/>
    <lineage>
        <taxon>Bacteria</taxon>
        <taxon>Pseudomonadati</taxon>
        <taxon>Pseudomonadota</taxon>
        <taxon>Alphaproteobacteria</taxon>
        <taxon>Acetobacterales</taxon>
        <taxon>Roseomonadaceae</taxon>
        <taxon>Roseicella</taxon>
    </lineage>
</organism>
<dbReference type="SUPFAM" id="SSF50129">
    <property type="entry name" value="GroES-like"/>
    <property type="match status" value="1"/>
</dbReference>
<dbReference type="Pfam" id="PF00107">
    <property type="entry name" value="ADH_zinc_N"/>
    <property type="match status" value="1"/>
</dbReference>
<dbReference type="AlphaFoldDB" id="A0A4R4DEL7"/>
<dbReference type="Gene3D" id="3.90.180.10">
    <property type="entry name" value="Medium-chain alcohol dehydrogenases, catalytic domain"/>
    <property type="match status" value="1"/>
</dbReference>
<proteinExistence type="predicted"/>
<dbReference type="InterPro" id="IPR013154">
    <property type="entry name" value="ADH-like_N"/>
</dbReference>
<dbReference type="CDD" id="cd08241">
    <property type="entry name" value="QOR1"/>
    <property type="match status" value="1"/>
</dbReference>
<dbReference type="SUPFAM" id="SSF51735">
    <property type="entry name" value="NAD(P)-binding Rossmann-fold domains"/>
    <property type="match status" value="1"/>
</dbReference>
<dbReference type="PANTHER" id="PTHR43677:SF4">
    <property type="entry name" value="QUINONE OXIDOREDUCTASE-LIKE PROTEIN 2"/>
    <property type="match status" value="1"/>
</dbReference>